<name>A0A8K0KA50_LADFU</name>
<dbReference type="Gene3D" id="2.60.40.10">
    <property type="entry name" value="Immunoglobulins"/>
    <property type="match status" value="4"/>
</dbReference>
<dbReference type="AlphaFoldDB" id="A0A8K0KA50"/>
<dbReference type="InterPro" id="IPR013783">
    <property type="entry name" value="Ig-like_fold"/>
</dbReference>
<dbReference type="SUPFAM" id="SSF49265">
    <property type="entry name" value="Fibronectin type III"/>
    <property type="match status" value="3"/>
</dbReference>
<dbReference type="GO" id="GO:0045202">
    <property type="term" value="C:synapse"/>
    <property type="evidence" value="ECO:0007669"/>
    <property type="project" value="TreeGrafter"/>
</dbReference>
<sequence length="398" mass="44061">MLLIYFQAQSKPNGLWRVAHEERDLPSARTLVVSGLTPFAEYRLRLIAHNVVGASPPSEPTNTFQTIQAPPAHPPANVTVRALSATQIRVRWIPLQPFEWYGNPRGYNISYKEVTIEETHGNFTASDLLEEPLSGSWSNVVTNDPTANSLILGSLEEWTPYLVIVSAINEVGSSKPSSPPALERTREAVPSMGPVGVEANATSSTTVVVQWGEVPRRHQNGLIEGFKVVYYSTNPRTALQVHVLAYNRLGDGVPSQPPVSLLTFEDVPGPPSNVSFPDVSLTTARIIWDVPLEPNGRILAYRVSYHLHTDQSLNFSKEFPPSDRTYRAVELQSERYYSFSVEAQTRLGWGQAAYALVFTTASREPPQPPSAPHISRSQIQSHRITFSWTPGRDGFAPI</sequence>
<gene>
    <name evidence="3" type="ORF">J437_LFUL007935</name>
</gene>
<dbReference type="OrthoDB" id="8923679at2759"/>
<dbReference type="EMBL" id="KZ308540">
    <property type="protein sequence ID" value="KAG8231175.1"/>
    <property type="molecule type" value="Genomic_DNA"/>
</dbReference>
<dbReference type="InterPro" id="IPR036116">
    <property type="entry name" value="FN3_sf"/>
</dbReference>
<dbReference type="Pfam" id="PF00041">
    <property type="entry name" value="fn3"/>
    <property type="match status" value="2"/>
</dbReference>
<feature type="domain" description="Fibronectin type-III" evidence="2">
    <location>
        <begin position="74"/>
        <end position="188"/>
    </location>
</feature>
<dbReference type="PANTHER" id="PTHR13817">
    <property type="entry name" value="TITIN"/>
    <property type="match status" value="1"/>
</dbReference>
<evidence type="ECO:0000256" key="1">
    <source>
        <dbReference type="ARBA" id="ARBA00022737"/>
    </source>
</evidence>
<feature type="non-terminal residue" evidence="3">
    <location>
        <position position="1"/>
    </location>
</feature>
<dbReference type="Proteomes" id="UP000792457">
    <property type="component" value="Unassembled WGS sequence"/>
</dbReference>
<dbReference type="PANTHER" id="PTHR13817:SF121">
    <property type="entry name" value="PROTEIN SIDEKICK-LIKE PROTEIN"/>
    <property type="match status" value="1"/>
</dbReference>
<dbReference type="GO" id="GO:0007156">
    <property type="term" value="P:homophilic cell adhesion via plasma membrane adhesion molecules"/>
    <property type="evidence" value="ECO:0007669"/>
    <property type="project" value="TreeGrafter"/>
</dbReference>
<feature type="domain" description="Fibronectin type-III" evidence="2">
    <location>
        <begin position="368"/>
        <end position="398"/>
    </location>
</feature>
<dbReference type="InterPro" id="IPR003961">
    <property type="entry name" value="FN3_dom"/>
</dbReference>
<dbReference type="InterPro" id="IPR050964">
    <property type="entry name" value="Striated_Muscle_Regulatory"/>
</dbReference>
<feature type="domain" description="Fibronectin type-III" evidence="2">
    <location>
        <begin position="1"/>
        <end position="69"/>
    </location>
</feature>
<dbReference type="PROSITE" id="PS50853">
    <property type="entry name" value="FN3"/>
    <property type="match status" value="4"/>
</dbReference>
<comment type="caution">
    <text evidence="3">The sequence shown here is derived from an EMBL/GenBank/DDBJ whole genome shotgun (WGS) entry which is preliminary data.</text>
</comment>
<protein>
    <recommendedName>
        <fullName evidence="2">Fibronectin type-III domain-containing protein</fullName>
    </recommendedName>
</protein>
<reference evidence="3" key="2">
    <citation type="submission" date="2017-10" db="EMBL/GenBank/DDBJ databases">
        <title>Ladona fulva Genome sequencing and assembly.</title>
        <authorList>
            <person name="Murali S."/>
            <person name="Richards S."/>
            <person name="Bandaranaike D."/>
            <person name="Bellair M."/>
            <person name="Blankenburg K."/>
            <person name="Chao H."/>
            <person name="Dinh H."/>
            <person name="Doddapaneni H."/>
            <person name="Dugan-Rocha S."/>
            <person name="Elkadiri S."/>
            <person name="Gnanaolivu R."/>
            <person name="Hernandez B."/>
            <person name="Skinner E."/>
            <person name="Javaid M."/>
            <person name="Lee S."/>
            <person name="Li M."/>
            <person name="Ming W."/>
            <person name="Munidasa M."/>
            <person name="Muniz J."/>
            <person name="Nguyen L."/>
            <person name="Hughes D."/>
            <person name="Osuji N."/>
            <person name="Pu L.-L."/>
            <person name="Puazo M."/>
            <person name="Qu C."/>
            <person name="Quiroz J."/>
            <person name="Raj R."/>
            <person name="Weissenberger G."/>
            <person name="Xin Y."/>
            <person name="Zou X."/>
            <person name="Han Y."/>
            <person name="Worley K."/>
            <person name="Muzny D."/>
            <person name="Gibbs R."/>
        </authorList>
    </citation>
    <scope>NUCLEOTIDE SEQUENCE</scope>
    <source>
        <strain evidence="3">Sampled in the wild</strain>
    </source>
</reference>
<reference evidence="3" key="1">
    <citation type="submission" date="2013-04" db="EMBL/GenBank/DDBJ databases">
        <authorList>
            <person name="Qu J."/>
            <person name="Murali S.C."/>
            <person name="Bandaranaike D."/>
            <person name="Bellair M."/>
            <person name="Blankenburg K."/>
            <person name="Chao H."/>
            <person name="Dinh H."/>
            <person name="Doddapaneni H."/>
            <person name="Downs B."/>
            <person name="Dugan-Rocha S."/>
            <person name="Elkadiri S."/>
            <person name="Gnanaolivu R.D."/>
            <person name="Hernandez B."/>
            <person name="Javaid M."/>
            <person name="Jayaseelan J.C."/>
            <person name="Lee S."/>
            <person name="Li M."/>
            <person name="Ming W."/>
            <person name="Munidasa M."/>
            <person name="Muniz J."/>
            <person name="Nguyen L."/>
            <person name="Ongeri F."/>
            <person name="Osuji N."/>
            <person name="Pu L.-L."/>
            <person name="Puazo M."/>
            <person name="Qu C."/>
            <person name="Quiroz J."/>
            <person name="Raj R."/>
            <person name="Weissenberger G."/>
            <person name="Xin Y."/>
            <person name="Zou X."/>
            <person name="Han Y."/>
            <person name="Richards S."/>
            <person name="Worley K."/>
            <person name="Muzny D."/>
            <person name="Gibbs R."/>
        </authorList>
    </citation>
    <scope>NUCLEOTIDE SEQUENCE</scope>
    <source>
        <strain evidence="3">Sampled in the wild</strain>
    </source>
</reference>
<accession>A0A8K0KA50</accession>
<feature type="domain" description="Fibronectin type-III" evidence="2">
    <location>
        <begin position="270"/>
        <end position="363"/>
    </location>
</feature>
<keyword evidence="1" id="KW-0677">Repeat</keyword>
<proteinExistence type="predicted"/>
<keyword evidence="4" id="KW-1185">Reference proteome</keyword>
<evidence type="ECO:0000259" key="2">
    <source>
        <dbReference type="PROSITE" id="PS50853"/>
    </source>
</evidence>
<evidence type="ECO:0000313" key="3">
    <source>
        <dbReference type="EMBL" id="KAG8231175.1"/>
    </source>
</evidence>
<dbReference type="GO" id="GO:0007416">
    <property type="term" value="P:synapse assembly"/>
    <property type="evidence" value="ECO:0007669"/>
    <property type="project" value="TreeGrafter"/>
</dbReference>
<dbReference type="SMART" id="SM00060">
    <property type="entry name" value="FN3"/>
    <property type="match status" value="3"/>
</dbReference>
<dbReference type="CDD" id="cd00063">
    <property type="entry name" value="FN3"/>
    <property type="match status" value="3"/>
</dbReference>
<organism evidence="3 4">
    <name type="scientific">Ladona fulva</name>
    <name type="common">Scarce chaser dragonfly</name>
    <name type="synonym">Libellula fulva</name>
    <dbReference type="NCBI Taxonomy" id="123851"/>
    <lineage>
        <taxon>Eukaryota</taxon>
        <taxon>Metazoa</taxon>
        <taxon>Ecdysozoa</taxon>
        <taxon>Arthropoda</taxon>
        <taxon>Hexapoda</taxon>
        <taxon>Insecta</taxon>
        <taxon>Pterygota</taxon>
        <taxon>Palaeoptera</taxon>
        <taxon>Odonata</taxon>
        <taxon>Epiprocta</taxon>
        <taxon>Anisoptera</taxon>
        <taxon>Libelluloidea</taxon>
        <taxon>Libellulidae</taxon>
        <taxon>Ladona</taxon>
    </lineage>
</organism>
<dbReference type="FunFam" id="2.60.40.10:FF:000360">
    <property type="entry name" value="Sidekick cell adhesion molecule 2"/>
    <property type="match status" value="1"/>
</dbReference>
<evidence type="ECO:0000313" key="4">
    <source>
        <dbReference type="Proteomes" id="UP000792457"/>
    </source>
</evidence>